<dbReference type="InterPro" id="IPR025997">
    <property type="entry name" value="SBP_2_dom"/>
</dbReference>
<feature type="domain" description="Periplasmic binding protein" evidence="1">
    <location>
        <begin position="131"/>
        <end position="242"/>
    </location>
</feature>
<proteinExistence type="predicted"/>
<evidence type="ECO:0000313" key="2">
    <source>
        <dbReference type="EMBL" id="SCZ77440.1"/>
    </source>
</evidence>
<dbReference type="RefSeq" id="WP_090161355.1">
    <property type="nucleotide sequence ID" value="NZ_FMWK01000003.1"/>
</dbReference>
<reference evidence="2 3" key="1">
    <citation type="submission" date="2016-10" db="EMBL/GenBank/DDBJ databases">
        <authorList>
            <person name="de Groot N.N."/>
        </authorList>
    </citation>
    <scope>NUCLEOTIDE SEQUENCE [LARGE SCALE GENOMIC DNA]</scope>
    <source>
        <strain evidence="2 3">DSM 10317</strain>
    </source>
</reference>
<gene>
    <name evidence="2" type="ORF">SAMN02910350_00759</name>
</gene>
<accession>A0A1G5RUP4</accession>
<dbReference type="EMBL" id="FMWK01000003">
    <property type="protein sequence ID" value="SCZ77440.1"/>
    <property type="molecule type" value="Genomic_DNA"/>
</dbReference>
<name>A0A1G5RUP4_PSEXY</name>
<sequence length="279" mass="31856">MKNRRWIVLFFAAVGILLLAEAIIYMSYSNKEKGPFTITFVVDSEELQDYENMKAGATNAAMDNNCIIDFVSSSREDKVDSDEVVTVENNSLYYSKGTLTVDKEAMVSELAERVIASENCDRILLVSSGETEKYQEIIDLFKAGFDEAGRYVEYRPLSTDEKKLKQSMYNLEQSGLFDCFIALDKESIEAACEANNRTNRFVVIYGMDNSSEAVYYLDNGGLEALAYEDEYSLGYIAVRQLLKDREIKKVSENRTFYYIADRESMYSAELEKVLFPFVK</sequence>
<dbReference type="Pfam" id="PF13407">
    <property type="entry name" value="Peripla_BP_4"/>
    <property type="match status" value="1"/>
</dbReference>
<evidence type="ECO:0000259" key="1">
    <source>
        <dbReference type="Pfam" id="PF13407"/>
    </source>
</evidence>
<organism evidence="2 3">
    <name type="scientific">Pseudobutyrivibrio xylanivorans</name>
    <dbReference type="NCBI Taxonomy" id="185007"/>
    <lineage>
        <taxon>Bacteria</taxon>
        <taxon>Bacillati</taxon>
        <taxon>Bacillota</taxon>
        <taxon>Clostridia</taxon>
        <taxon>Lachnospirales</taxon>
        <taxon>Lachnospiraceae</taxon>
        <taxon>Pseudobutyrivibrio</taxon>
    </lineage>
</organism>
<dbReference type="SUPFAM" id="SSF53822">
    <property type="entry name" value="Periplasmic binding protein-like I"/>
    <property type="match status" value="1"/>
</dbReference>
<evidence type="ECO:0000313" key="3">
    <source>
        <dbReference type="Proteomes" id="UP000199428"/>
    </source>
</evidence>
<dbReference type="Proteomes" id="UP000199428">
    <property type="component" value="Unassembled WGS sequence"/>
</dbReference>
<protein>
    <submittedName>
        <fullName evidence="2">Ribose transport system substrate-binding protein</fullName>
    </submittedName>
</protein>
<dbReference type="Gene3D" id="3.40.50.2300">
    <property type="match status" value="2"/>
</dbReference>
<dbReference type="InterPro" id="IPR028082">
    <property type="entry name" value="Peripla_BP_I"/>
</dbReference>
<dbReference type="AlphaFoldDB" id="A0A1G5RUP4"/>